<dbReference type="PANTHER" id="PTHR37821">
    <property type="entry name" value="AMINO ACID TRANSPORTER YUIF-RELATED"/>
    <property type="match status" value="1"/>
</dbReference>
<evidence type="ECO:0000256" key="6">
    <source>
        <dbReference type="SAM" id="Phobius"/>
    </source>
</evidence>
<evidence type="ECO:0000256" key="3">
    <source>
        <dbReference type="ARBA" id="ARBA00022692"/>
    </source>
</evidence>
<dbReference type="RefSeq" id="WP_240255062.1">
    <property type="nucleotide sequence ID" value="NZ_JAKTTI010000011.1"/>
</dbReference>
<keyword evidence="3 6" id="KW-0812">Transmembrane</keyword>
<organism evidence="9 10">
    <name type="scientific">Fredinandcohnia quinoae</name>
    <dbReference type="NCBI Taxonomy" id="2918902"/>
    <lineage>
        <taxon>Bacteria</taxon>
        <taxon>Bacillati</taxon>
        <taxon>Bacillota</taxon>
        <taxon>Bacilli</taxon>
        <taxon>Bacillales</taxon>
        <taxon>Bacillaceae</taxon>
        <taxon>Fredinandcohnia</taxon>
    </lineage>
</organism>
<feature type="transmembrane region" description="Helical" evidence="6">
    <location>
        <begin position="427"/>
        <end position="444"/>
    </location>
</feature>
<sequence>MNAVVLAVLVMLILSLLRINVVIALVIGAFIGGVFGGLDIGTTIQTFTDGLGGNAPVALSYALLGGFAVALSRTGLPDAIVNIALKMTGKQGDSKRKALSKALILLIILAISICSQNVIPVHIAFIPILIPPLLKIFNELQIDRRLIATVIAFGLTAPYILLPVGFGKIFQGILQTNMAESGLTVSVNDIPSALLIPVIGMVVGLLFAIFVSYRKPRTYQIIDMNENQEQKITYTKKSISIAVLAVLVSLVTQIYLSKIFEVDGMIFGALAGITVIYVSGIMKMNQADEILTEGMKMMAFIGFVMITASGFASVMRETGDVESLVEKSAAIINGNQSLAALIMLFVGLLITMGIGSSFSTIPIITTIFVPLCLELGFSPMATIAIVGTAAALGDAGSPASDSTLGPTSGLNVDGQHNHIWDTCVPTFLHYNIPLILFGWLAAIIL</sequence>
<feature type="domain" description="Putative Na+/H+ antiporter N-terminal" evidence="8">
    <location>
        <begin position="2"/>
        <end position="86"/>
    </location>
</feature>
<accession>A0AAW5E8R2</accession>
<feature type="domain" description="Na+/H+ antiporter NhaC-like C-terminal" evidence="7">
    <location>
        <begin position="150"/>
        <end position="439"/>
    </location>
</feature>
<evidence type="ECO:0000256" key="5">
    <source>
        <dbReference type="ARBA" id="ARBA00023136"/>
    </source>
</evidence>
<evidence type="ECO:0000313" key="10">
    <source>
        <dbReference type="Proteomes" id="UP001431131"/>
    </source>
</evidence>
<dbReference type="AlphaFoldDB" id="A0AAW5E8R2"/>
<dbReference type="EMBL" id="JAKTTI010000011">
    <property type="protein sequence ID" value="MCH1625518.1"/>
    <property type="molecule type" value="Genomic_DNA"/>
</dbReference>
<evidence type="ECO:0000313" key="9">
    <source>
        <dbReference type="EMBL" id="MCH1625518.1"/>
    </source>
</evidence>
<dbReference type="InterPro" id="IPR032813">
    <property type="entry name" value="Na_H_antiport_N"/>
</dbReference>
<feature type="transmembrane region" description="Helical" evidence="6">
    <location>
        <begin position="146"/>
        <end position="170"/>
    </location>
</feature>
<dbReference type="Pfam" id="PF13726">
    <property type="entry name" value="Na_H_antiport_2"/>
    <property type="match status" value="1"/>
</dbReference>
<dbReference type="InterPro" id="IPR052576">
    <property type="entry name" value="AA_Transporter-Related"/>
</dbReference>
<keyword evidence="4 6" id="KW-1133">Transmembrane helix</keyword>
<feature type="transmembrane region" description="Helical" evidence="6">
    <location>
        <begin position="335"/>
        <end position="355"/>
    </location>
</feature>
<feature type="transmembrane region" description="Helical" evidence="6">
    <location>
        <begin position="294"/>
        <end position="315"/>
    </location>
</feature>
<evidence type="ECO:0000259" key="8">
    <source>
        <dbReference type="Pfam" id="PF13726"/>
    </source>
</evidence>
<evidence type="ECO:0000259" key="7">
    <source>
        <dbReference type="Pfam" id="PF03553"/>
    </source>
</evidence>
<name>A0AAW5E8R2_9BACI</name>
<keyword evidence="2" id="KW-1003">Cell membrane</keyword>
<comment type="subcellular location">
    <subcellularLocation>
        <location evidence="1">Cell membrane</location>
        <topology evidence="1">Multi-pass membrane protein</topology>
    </subcellularLocation>
</comment>
<feature type="transmembrane region" description="Helical" evidence="6">
    <location>
        <begin position="234"/>
        <end position="256"/>
    </location>
</feature>
<comment type="caution">
    <text evidence="9">The sequence shown here is derived from an EMBL/GenBank/DDBJ whole genome shotgun (WGS) entry which is preliminary data.</text>
</comment>
<dbReference type="Proteomes" id="UP001431131">
    <property type="component" value="Unassembled WGS sequence"/>
</dbReference>
<evidence type="ECO:0000256" key="4">
    <source>
        <dbReference type="ARBA" id="ARBA00022989"/>
    </source>
</evidence>
<evidence type="ECO:0000256" key="2">
    <source>
        <dbReference type="ARBA" id="ARBA00022475"/>
    </source>
</evidence>
<dbReference type="InterPro" id="IPR018461">
    <property type="entry name" value="Na/H_Antiport_NhaC-like_C"/>
</dbReference>
<feature type="transmembrane region" description="Helical" evidence="6">
    <location>
        <begin position="190"/>
        <end position="213"/>
    </location>
</feature>
<dbReference type="PRINTS" id="PR00173">
    <property type="entry name" value="EDTRNSPORT"/>
</dbReference>
<proteinExistence type="predicted"/>
<protein>
    <submittedName>
        <fullName evidence="9">Na+/H+ antiporter family protein</fullName>
    </submittedName>
</protein>
<dbReference type="GO" id="GO:0005886">
    <property type="term" value="C:plasma membrane"/>
    <property type="evidence" value="ECO:0007669"/>
    <property type="project" value="UniProtKB-SubCell"/>
</dbReference>
<feature type="transmembrane region" description="Helical" evidence="6">
    <location>
        <begin position="262"/>
        <end position="282"/>
    </location>
</feature>
<feature type="transmembrane region" description="Helical" evidence="6">
    <location>
        <begin position="58"/>
        <end position="76"/>
    </location>
</feature>
<keyword evidence="5 6" id="KW-0472">Membrane</keyword>
<evidence type="ECO:0000256" key="1">
    <source>
        <dbReference type="ARBA" id="ARBA00004651"/>
    </source>
</evidence>
<gene>
    <name evidence="9" type="ORF">MJG50_09275</name>
</gene>
<reference evidence="9" key="1">
    <citation type="submission" date="2022-02" db="EMBL/GenBank/DDBJ databases">
        <title>Fredinandcohnia quinoae sp. nov. isolated from Chenopodium quinoa seeds.</title>
        <authorList>
            <person name="Saati-Santamaria Z."/>
            <person name="Flores-Felix J.D."/>
            <person name="Igual J.M."/>
            <person name="Velazquez E."/>
            <person name="Garcia-Fraile P."/>
            <person name="Martinez-Molina E."/>
        </authorList>
    </citation>
    <scope>NUCLEOTIDE SEQUENCE</scope>
    <source>
        <strain evidence="9">SECRCQ15</strain>
    </source>
</reference>
<feature type="transmembrane region" description="Helical" evidence="6">
    <location>
        <begin position="367"/>
        <end position="392"/>
    </location>
</feature>
<dbReference type="PANTHER" id="PTHR37821:SF1">
    <property type="entry name" value="AMINO ACID TRANSPORTER YUIF-RELATED"/>
    <property type="match status" value="1"/>
</dbReference>
<dbReference type="Pfam" id="PF03553">
    <property type="entry name" value="Na_H_antiporter"/>
    <property type="match status" value="1"/>
</dbReference>
<keyword evidence="10" id="KW-1185">Reference proteome</keyword>